<dbReference type="InterPro" id="IPR029060">
    <property type="entry name" value="PIN-like_dom_sf"/>
</dbReference>
<protein>
    <submittedName>
        <fullName evidence="2">Type II toxin-antitoxin system VapC family toxin</fullName>
    </submittedName>
</protein>
<name>A0ABV7FQS3_9ALTE</name>
<reference evidence="3" key="1">
    <citation type="journal article" date="2019" name="Int. J. Syst. Evol. Microbiol.">
        <title>The Global Catalogue of Microorganisms (GCM) 10K type strain sequencing project: providing services to taxonomists for standard genome sequencing and annotation.</title>
        <authorList>
            <consortium name="The Broad Institute Genomics Platform"/>
            <consortium name="The Broad Institute Genome Sequencing Center for Infectious Disease"/>
            <person name="Wu L."/>
            <person name="Ma J."/>
        </authorList>
    </citation>
    <scope>NUCLEOTIDE SEQUENCE [LARGE SCALE GENOMIC DNA]</scope>
    <source>
        <strain evidence="3">KCTC 52473</strain>
    </source>
</reference>
<proteinExistence type="predicted"/>
<accession>A0ABV7FQS3</accession>
<dbReference type="Pfam" id="PF01850">
    <property type="entry name" value="PIN"/>
    <property type="match status" value="1"/>
</dbReference>
<dbReference type="InterPro" id="IPR002716">
    <property type="entry name" value="PIN_dom"/>
</dbReference>
<dbReference type="SUPFAM" id="SSF88723">
    <property type="entry name" value="PIN domain-like"/>
    <property type="match status" value="1"/>
</dbReference>
<evidence type="ECO:0000313" key="2">
    <source>
        <dbReference type="EMBL" id="MFC3122689.1"/>
    </source>
</evidence>
<dbReference type="Proteomes" id="UP001595478">
    <property type="component" value="Unassembled WGS sequence"/>
</dbReference>
<gene>
    <name evidence="2" type="ORF">ACFOHL_13780</name>
</gene>
<organism evidence="2 3">
    <name type="scientific">Agaribacter flavus</name>
    <dbReference type="NCBI Taxonomy" id="1902781"/>
    <lineage>
        <taxon>Bacteria</taxon>
        <taxon>Pseudomonadati</taxon>
        <taxon>Pseudomonadota</taxon>
        <taxon>Gammaproteobacteria</taxon>
        <taxon>Alteromonadales</taxon>
        <taxon>Alteromonadaceae</taxon>
        <taxon>Agaribacter</taxon>
    </lineage>
</organism>
<sequence>MVLVDTSVWVAHFKYANDALIDLLKSDDVCCHPLIIAELACGTPPQPRDKTLRDLSLLRTATIATMQEILTFIEQRTLYGKGCGYVDIAILASALLSKETKLWTLDKRLSKLAEECNINY</sequence>
<dbReference type="Gene3D" id="3.40.50.1010">
    <property type="entry name" value="5'-nuclease"/>
    <property type="match status" value="1"/>
</dbReference>
<evidence type="ECO:0000259" key="1">
    <source>
        <dbReference type="Pfam" id="PF01850"/>
    </source>
</evidence>
<comment type="caution">
    <text evidence="2">The sequence shown here is derived from an EMBL/GenBank/DDBJ whole genome shotgun (WGS) entry which is preliminary data.</text>
</comment>
<dbReference type="RefSeq" id="WP_376920811.1">
    <property type="nucleotide sequence ID" value="NZ_JBHRSW010000029.1"/>
</dbReference>
<evidence type="ECO:0000313" key="3">
    <source>
        <dbReference type="Proteomes" id="UP001595478"/>
    </source>
</evidence>
<dbReference type="EMBL" id="JBHRSW010000029">
    <property type="protein sequence ID" value="MFC3122689.1"/>
    <property type="molecule type" value="Genomic_DNA"/>
</dbReference>
<feature type="domain" description="PIN" evidence="1">
    <location>
        <begin position="2"/>
        <end position="114"/>
    </location>
</feature>
<keyword evidence="3" id="KW-1185">Reference proteome</keyword>